<reference evidence="3" key="1">
    <citation type="submission" date="2021-02" db="EMBL/GenBank/DDBJ databases">
        <title>PHA producing bacteria isolated from coastal sediment in Guangdong, Shenzhen.</title>
        <authorList>
            <person name="Zheng W."/>
            <person name="Yu S."/>
            <person name="Huang Y."/>
        </authorList>
    </citation>
    <scope>NUCLEOTIDE SEQUENCE</scope>
    <source>
        <strain evidence="3">TN14-10</strain>
    </source>
</reference>
<keyword evidence="1" id="KW-0732">Signal</keyword>
<dbReference type="EMBL" id="JAFKCZ010000015">
    <property type="protein sequence ID" value="MBN7798453.1"/>
    <property type="molecule type" value="Genomic_DNA"/>
</dbReference>
<name>A0A939INT4_9GAMM</name>
<dbReference type="Pfam" id="PF12713">
    <property type="entry name" value="DUF3806"/>
    <property type="match status" value="1"/>
</dbReference>
<dbReference type="AlphaFoldDB" id="A0A939INT4"/>
<gene>
    <name evidence="3" type="ORF">JYP50_17765</name>
</gene>
<feature type="signal peptide" evidence="1">
    <location>
        <begin position="1"/>
        <end position="26"/>
    </location>
</feature>
<dbReference type="Proteomes" id="UP000664303">
    <property type="component" value="Unassembled WGS sequence"/>
</dbReference>
<dbReference type="RefSeq" id="WP_206561902.1">
    <property type="nucleotide sequence ID" value="NZ_JAFKCZ010000015.1"/>
</dbReference>
<dbReference type="InterPro" id="IPR024266">
    <property type="entry name" value="DUF3806"/>
</dbReference>
<evidence type="ECO:0000313" key="3">
    <source>
        <dbReference type="EMBL" id="MBN7798453.1"/>
    </source>
</evidence>
<comment type="caution">
    <text evidence="3">The sequence shown here is derived from an EMBL/GenBank/DDBJ whole genome shotgun (WGS) entry which is preliminary data.</text>
</comment>
<organism evidence="3 4">
    <name type="scientific">Parahaliea mediterranea</name>
    <dbReference type="NCBI Taxonomy" id="651086"/>
    <lineage>
        <taxon>Bacteria</taxon>
        <taxon>Pseudomonadati</taxon>
        <taxon>Pseudomonadota</taxon>
        <taxon>Gammaproteobacteria</taxon>
        <taxon>Cellvibrionales</taxon>
        <taxon>Halieaceae</taxon>
        <taxon>Parahaliea</taxon>
    </lineage>
</organism>
<proteinExistence type="predicted"/>
<evidence type="ECO:0000256" key="1">
    <source>
        <dbReference type="SAM" id="SignalP"/>
    </source>
</evidence>
<protein>
    <submittedName>
        <fullName evidence="3">DUF3806 domain-containing protein</fullName>
    </submittedName>
</protein>
<feature type="domain" description="DUF3806" evidence="2">
    <location>
        <begin position="69"/>
        <end position="153"/>
    </location>
</feature>
<accession>A0A939INT4</accession>
<dbReference type="Gene3D" id="1.20.120.1090">
    <property type="match status" value="1"/>
</dbReference>
<evidence type="ECO:0000259" key="2">
    <source>
        <dbReference type="Pfam" id="PF12713"/>
    </source>
</evidence>
<sequence>MALWRISISAILGCLLVLAPASGALAQDTPRIDELSYLDRQYMSQQRSHLEDLARRHFGRGFDGTRANDLDLLQRMLDDRVVRPGQTQELQAMGIVMGDLLAEHLGMHWVVYEDRIGRSRALRYKTTENYLFPMTMISRRREAGNDTPVADIYQKAYDIIAPLRPDIPFQ</sequence>
<evidence type="ECO:0000313" key="4">
    <source>
        <dbReference type="Proteomes" id="UP000664303"/>
    </source>
</evidence>
<feature type="chain" id="PRO_5037070718" evidence="1">
    <location>
        <begin position="27"/>
        <end position="170"/>
    </location>
</feature>
<keyword evidence="4" id="KW-1185">Reference proteome</keyword>